<organism evidence="2 3">
    <name type="scientific">Rummeliibacillus stabekisii</name>
    <dbReference type="NCBI Taxonomy" id="241244"/>
    <lineage>
        <taxon>Bacteria</taxon>
        <taxon>Bacillati</taxon>
        <taxon>Bacillota</taxon>
        <taxon>Bacilli</taxon>
        <taxon>Bacillales</taxon>
        <taxon>Caryophanaceae</taxon>
        <taxon>Rummeliibacillus</taxon>
    </lineage>
</organism>
<reference evidence="3" key="2">
    <citation type="submission" date="2016-03" db="EMBL/GenBank/DDBJ databases">
        <authorList>
            <person name="Ploux O."/>
        </authorList>
    </citation>
    <scope>NUCLEOTIDE SEQUENCE [LARGE SCALE GENOMIC DNA]</scope>
    <source>
        <strain evidence="3">PP9</strain>
    </source>
</reference>
<evidence type="ECO:0000313" key="2">
    <source>
        <dbReference type="EMBL" id="AMW98825.1"/>
    </source>
</evidence>
<feature type="transmembrane region" description="Helical" evidence="1">
    <location>
        <begin position="6"/>
        <end position="23"/>
    </location>
</feature>
<gene>
    <name evidence="2" type="ORF">ATY39_04805</name>
</gene>
<accession>A0A143HBG9</accession>
<reference evidence="2 3" key="1">
    <citation type="journal article" date="2016" name="Genome Announc.">
        <title>Whole-Genome Sequence of Rummeliibacillus stabekisii Strain PP9 Isolated from Antarctic Soil.</title>
        <authorList>
            <person name="da Mota F.F."/>
            <person name="Vollu R.E."/>
            <person name="Jurelevicius D."/>
            <person name="Seldin L."/>
        </authorList>
    </citation>
    <scope>NUCLEOTIDE SEQUENCE [LARGE SCALE GENOMIC DNA]</scope>
    <source>
        <strain evidence="2 3">PP9</strain>
    </source>
</reference>
<evidence type="ECO:0000256" key="1">
    <source>
        <dbReference type="SAM" id="Phobius"/>
    </source>
</evidence>
<keyword evidence="1" id="KW-1133">Transmembrane helix</keyword>
<protein>
    <recommendedName>
        <fullName evidence="4">Competence protein ComGF</fullName>
    </recommendedName>
</protein>
<dbReference type="STRING" id="241244.ATY39_04805"/>
<keyword evidence="1" id="KW-0472">Membrane</keyword>
<dbReference type="Pfam" id="PF15980">
    <property type="entry name" value="ComGF"/>
    <property type="match status" value="1"/>
</dbReference>
<dbReference type="EMBL" id="CP014806">
    <property type="protein sequence ID" value="AMW98825.1"/>
    <property type="molecule type" value="Genomic_DNA"/>
</dbReference>
<sequence>MLQLMILMMFAQFFLLFYVWYGHKKSGIFSESELQYEMFVYQLSKELIHAREFSLSEKYTALYSSNRGIIGIKSVGSDIRRVGGYQPLLFGLQYAEFEYADSIFETTITFKSGSERRRKFIVPNQE</sequence>
<proteinExistence type="predicted"/>
<dbReference type="AlphaFoldDB" id="A0A143HBG9"/>
<dbReference type="Proteomes" id="UP000076021">
    <property type="component" value="Chromosome"/>
</dbReference>
<name>A0A143HBG9_9BACL</name>
<dbReference type="KEGG" id="rst:ATY39_04805"/>
<evidence type="ECO:0000313" key="3">
    <source>
        <dbReference type="Proteomes" id="UP000076021"/>
    </source>
</evidence>
<keyword evidence="1" id="KW-0812">Transmembrane</keyword>
<dbReference type="InterPro" id="IPR016977">
    <property type="entry name" value="ComGF"/>
</dbReference>
<evidence type="ECO:0008006" key="4">
    <source>
        <dbReference type="Google" id="ProtNLM"/>
    </source>
</evidence>
<keyword evidence="3" id="KW-1185">Reference proteome</keyword>